<evidence type="ECO:0000313" key="14">
    <source>
        <dbReference type="Proteomes" id="UP001375240"/>
    </source>
</evidence>
<dbReference type="PANTHER" id="PTHR21210:SF0">
    <property type="entry name" value="TRNA (URACIL-O(2)-)-METHYLTRANSFERASE-RELATED"/>
    <property type="match status" value="1"/>
</dbReference>
<dbReference type="Pfam" id="PF07757">
    <property type="entry name" value="AdoMet_MTase"/>
    <property type="match status" value="1"/>
</dbReference>
<evidence type="ECO:0000256" key="1">
    <source>
        <dbReference type="ARBA" id="ARBA00004496"/>
    </source>
</evidence>
<dbReference type="AlphaFoldDB" id="A0AAV9UY07"/>
<keyword evidence="6 11" id="KW-0489">Methyltransferase</keyword>
<protein>
    <recommendedName>
        <fullName evidence="4 11">tRNA (uracil-O(2)-)-methyltransferase</fullName>
        <ecNumber evidence="3 11">2.1.1.211</ecNumber>
    </recommendedName>
</protein>
<name>A0AAV9UY07_9PEZI</name>
<feature type="region of interest" description="Disordered" evidence="12">
    <location>
        <begin position="1"/>
        <end position="20"/>
    </location>
</feature>
<accession>A0AAV9UY07</accession>
<keyword evidence="8 11" id="KW-0949">S-adenosyl-L-methionine</keyword>
<reference evidence="13 14" key="1">
    <citation type="submission" date="2019-10" db="EMBL/GenBank/DDBJ databases">
        <authorList>
            <person name="Palmer J.M."/>
        </authorList>
    </citation>
    <scope>NUCLEOTIDE SEQUENCE [LARGE SCALE GENOMIC DNA]</scope>
    <source>
        <strain evidence="13 14">TWF696</strain>
    </source>
</reference>
<comment type="catalytic activity">
    <reaction evidence="10 11">
        <text>uridine(44) in tRNA(Ser) + S-adenosyl-L-methionine = 2'-O-methyluridine(44) in tRNA(Ser) + S-adenosyl-L-homocysteine + H(+)</text>
        <dbReference type="Rhea" id="RHEA:43100"/>
        <dbReference type="Rhea" id="RHEA-COMP:10339"/>
        <dbReference type="Rhea" id="RHEA-COMP:10340"/>
        <dbReference type="ChEBI" id="CHEBI:15378"/>
        <dbReference type="ChEBI" id="CHEBI:57856"/>
        <dbReference type="ChEBI" id="CHEBI:59789"/>
        <dbReference type="ChEBI" id="CHEBI:65315"/>
        <dbReference type="ChEBI" id="CHEBI:74478"/>
        <dbReference type="EC" id="2.1.1.211"/>
    </reaction>
</comment>
<evidence type="ECO:0000256" key="8">
    <source>
        <dbReference type="ARBA" id="ARBA00022691"/>
    </source>
</evidence>
<evidence type="ECO:0000313" key="13">
    <source>
        <dbReference type="EMBL" id="KAK6350368.1"/>
    </source>
</evidence>
<comment type="function">
    <text evidence="11">Adenosyl-L-methionine (AdoMet)-dependent tRNA (uracil-O(2)-)-methyltransferase.</text>
</comment>
<evidence type="ECO:0000256" key="2">
    <source>
        <dbReference type="ARBA" id="ARBA00009056"/>
    </source>
</evidence>
<keyword evidence="5 11" id="KW-0963">Cytoplasm</keyword>
<dbReference type="Proteomes" id="UP001375240">
    <property type="component" value="Unassembled WGS sequence"/>
</dbReference>
<dbReference type="EC" id="2.1.1.211" evidence="3 11"/>
<evidence type="ECO:0000256" key="6">
    <source>
        <dbReference type="ARBA" id="ARBA00022603"/>
    </source>
</evidence>
<evidence type="ECO:0000256" key="12">
    <source>
        <dbReference type="SAM" id="MobiDB-lite"/>
    </source>
</evidence>
<evidence type="ECO:0000256" key="4">
    <source>
        <dbReference type="ARBA" id="ARBA00017788"/>
    </source>
</evidence>
<dbReference type="InterPro" id="IPR011671">
    <property type="entry name" value="tRNA_uracil_MeTrfase"/>
</dbReference>
<dbReference type="GO" id="GO:0005737">
    <property type="term" value="C:cytoplasm"/>
    <property type="evidence" value="ECO:0007669"/>
    <property type="project" value="UniProtKB-SubCell"/>
</dbReference>
<dbReference type="PANTHER" id="PTHR21210">
    <property type="entry name" value="TRNA (URACIL-O(2)-)-METHYLTRANSFERASE-RELATED"/>
    <property type="match status" value="1"/>
</dbReference>
<keyword evidence="9 11" id="KW-0819">tRNA processing</keyword>
<sequence>MGMNGESSDLSSIFRPSQGLCPADRDDGRCCSDSESIPRSSYIWVPVCTTRLPPSTSTRLELECIAIKVILQPEYLSPVVSRADVIFDSTLTGGQIAPSATEIGFVGEFFGYNLSRQLVIRTIPRNPKRDQAIEQSIWVFEKISGPGGNGKAACEPFLIVLVPHFSTSSSDGPFYLPNARAIAIQVAGSVLTIHCLDWKRGTELGSKTEGVGCSTFGIDHDGSNCGAADVDSDRRQRMLNKLMGVLKKRFEHPEYIKRVHHDTVISRERYQSVYQDLKARHADRLCRVFASNGYDGKGCREVDKIFEELGIASFCICLWENMYSHLGNGEPDEPVMGESQTGSRAQEGRPPFVGFVDLGCGSGVLTDVLLQEGWPGYGIDARSRKVWKSFDEDVQRHLVESILIPYVVAVGDSKTIAEPAVSVSSRSFAGTMVTSAQAPHLDPGKCGSVSQPFYSLPGSGQVYHSGRFPEGTFLICNHGDELTAWTPLLASLNQCLFLAIPCCSFNLAGKRFRAQRQHVCQDARTRAASKRSTYQSLIEYVEGLCNEVGVVTEREWLRIPSTRNLAIIGRGYNQTASSTVGEGEGGKEGGEAGAASRESLVREIIRREGGTEGWRAMVAGLKERQLG</sequence>
<evidence type="ECO:0000256" key="11">
    <source>
        <dbReference type="RuleBase" id="RU368004"/>
    </source>
</evidence>
<dbReference type="GO" id="GO:0030488">
    <property type="term" value="P:tRNA methylation"/>
    <property type="evidence" value="ECO:0007669"/>
    <property type="project" value="UniProtKB-UniRule"/>
</dbReference>
<keyword evidence="7 11" id="KW-0808">Transferase</keyword>
<evidence type="ECO:0000256" key="5">
    <source>
        <dbReference type="ARBA" id="ARBA00022490"/>
    </source>
</evidence>
<keyword evidence="14" id="KW-1185">Reference proteome</keyword>
<proteinExistence type="inferred from homology"/>
<dbReference type="GO" id="GO:0141101">
    <property type="term" value="F:tRNA(Ser) (uridine(44)-2'-O-)-methyltransferase activity"/>
    <property type="evidence" value="ECO:0007669"/>
    <property type="project" value="UniProtKB-EC"/>
</dbReference>
<dbReference type="EMBL" id="JAVHNQ010000004">
    <property type="protein sequence ID" value="KAK6350368.1"/>
    <property type="molecule type" value="Genomic_DNA"/>
</dbReference>
<evidence type="ECO:0000256" key="9">
    <source>
        <dbReference type="ARBA" id="ARBA00022694"/>
    </source>
</evidence>
<evidence type="ECO:0000256" key="3">
    <source>
        <dbReference type="ARBA" id="ARBA00012795"/>
    </source>
</evidence>
<gene>
    <name evidence="13" type="primary">TRM44_1</name>
    <name evidence="13" type="ORF">TWF696_006600</name>
</gene>
<organism evidence="13 14">
    <name type="scientific">Orbilia brochopaga</name>
    <dbReference type="NCBI Taxonomy" id="3140254"/>
    <lineage>
        <taxon>Eukaryota</taxon>
        <taxon>Fungi</taxon>
        <taxon>Dikarya</taxon>
        <taxon>Ascomycota</taxon>
        <taxon>Pezizomycotina</taxon>
        <taxon>Orbiliomycetes</taxon>
        <taxon>Orbiliales</taxon>
        <taxon>Orbiliaceae</taxon>
        <taxon>Orbilia</taxon>
    </lineage>
</organism>
<comment type="caution">
    <text evidence="13">The sequence shown here is derived from an EMBL/GenBank/DDBJ whole genome shotgun (WGS) entry which is preliminary data.</text>
</comment>
<feature type="compositionally biased region" description="Polar residues" evidence="12">
    <location>
        <begin position="1"/>
        <end position="15"/>
    </location>
</feature>
<evidence type="ECO:0000256" key="10">
    <source>
        <dbReference type="ARBA" id="ARBA00047957"/>
    </source>
</evidence>
<evidence type="ECO:0000256" key="7">
    <source>
        <dbReference type="ARBA" id="ARBA00022679"/>
    </source>
</evidence>
<comment type="subcellular location">
    <subcellularLocation>
        <location evidence="1 11">Cytoplasm</location>
    </subcellularLocation>
</comment>
<comment type="similarity">
    <text evidence="2 11">Belongs to the TRM44 family.</text>
</comment>